<proteinExistence type="predicted"/>
<name>A0A0K2X7Y1_9HELI</name>
<reference evidence="4" key="2">
    <citation type="submission" date="2014-12" db="EMBL/GenBank/DDBJ databases">
        <authorList>
            <person name="Smet A."/>
        </authorList>
    </citation>
    <scope>NUCLEOTIDE SEQUENCE [LARGE SCALE GENOMIC DNA]</scope>
</reference>
<dbReference type="STRING" id="1578720.HAL011_14430"/>
<evidence type="ECO:0000259" key="1">
    <source>
        <dbReference type="Pfam" id="PF00534"/>
    </source>
</evidence>
<evidence type="ECO:0000313" key="3">
    <source>
        <dbReference type="EMBL" id="CRF42627.1"/>
    </source>
</evidence>
<sequence>MLDYFIVSPVPSFYKVNLYNALAGRLKIFVVFLAKDTKETRAGDFISLEGAKFGYALLFHGALQVRPTFSNVLKLSKLLKQHPHKRLLLGGWDCVEFWAGWALSARAKNAVVVESSIMESKIKGLKASLKRLFLKRVSIAFVCGDLHAKLLHALHFKGVIKTMYGVGIINPPTAKREPRPYSKKFICIARLTAVKNLEFLLEIFKELPHLSLSLVGTGELESQLKQMASANVSFLGAMPNAQLNALLCAHDVLILPSIAEPWGLVVEEALAVGLVVLVSQACGARVLVENGVNGFVFEPTDGGAFKRLLEGLESTYPTLLKGALAWDLEAKDSKQVEAYL</sequence>
<dbReference type="EMBL" id="CDML01000048">
    <property type="protein sequence ID" value="CRF41635.1"/>
    <property type="molecule type" value="Genomic_DNA"/>
</dbReference>
<dbReference type="GO" id="GO:0016757">
    <property type="term" value="F:glycosyltransferase activity"/>
    <property type="evidence" value="ECO:0007669"/>
    <property type="project" value="InterPro"/>
</dbReference>
<evidence type="ECO:0000313" key="5">
    <source>
        <dbReference type="Proteomes" id="UP000045175"/>
    </source>
</evidence>
<protein>
    <submittedName>
        <fullName evidence="3">Glycosyltransferase</fullName>
    </submittedName>
</protein>
<reference evidence="3" key="1">
    <citation type="submission" date="2014-12" db="EMBL/GenBank/DDBJ databases">
        <title>Whole genome sequences of four Staphylococcus schleiferi canine isolates.</title>
        <authorList>
            <person name="Misic A.M."/>
            <person name="Cain C."/>
            <person name="Morris D.O."/>
            <person name="Rankin S."/>
            <person name="Beiting D."/>
        </authorList>
    </citation>
    <scope>NUCLEOTIDE SEQUENCE</scope>
    <source>
        <strain evidence="2">ASB11</strain>
        <strain evidence="3">ASB13</strain>
    </source>
</reference>
<dbReference type="PANTHER" id="PTHR45947">
    <property type="entry name" value="SULFOQUINOVOSYL TRANSFERASE SQD2"/>
    <property type="match status" value="1"/>
</dbReference>
<dbReference type="Pfam" id="PF00534">
    <property type="entry name" value="Glycos_transf_1"/>
    <property type="match status" value="1"/>
</dbReference>
<dbReference type="RefSeq" id="WP_053941245.1">
    <property type="nucleotide sequence ID" value="NZ_BSCV01000003.1"/>
</dbReference>
<evidence type="ECO:0000313" key="4">
    <source>
        <dbReference type="Proteomes" id="UP000038622"/>
    </source>
</evidence>
<keyword evidence="3" id="KW-0808">Transferase</keyword>
<dbReference type="InterPro" id="IPR001296">
    <property type="entry name" value="Glyco_trans_1"/>
</dbReference>
<dbReference type="AlphaFoldDB" id="A0A0K2X7Y1"/>
<dbReference type="EMBL" id="CDMH01000038">
    <property type="protein sequence ID" value="CRF42627.1"/>
    <property type="molecule type" value="Genomic_DNA"/>
</dbReference>
<dbReference type="InterPro" id="IPR050194">
    <property type="entry name" value="Glycosyltransferase_grp1"/>
</dbReference>
<feature type="domain" description="Glycosyl transferase family 1" evidence="1">
    <location>
        <begin position="182"/>
        <end position="314"/>
    </location>
</feature>
<dbReference type="Proteomes" id="UP000045175">
    <property type="component" value="Unassembled WGS sequence"/>
</dbReference>
<evidence type="ECO:0000313" key="2">
    <source>
        <dbReference type="EMBL" id="CRF41635.1"/>
    </source>
</evidence>
<dbReference type="OrthoDB" id="509705at2"/>
<keyword evidence="4" id="KW-1185">Reference proteome</keyword>
<dbReference type="Gene3D" id="3.40.50.2000">
    <property type="entry name" value="Glycogen Phosphorylase B"/>
    <property type="match status" value="1"/>
</dbReference>
<accession>A0A0K2X7Y1</accession>
<dbReference type="SUPFAM" id="SSF53756">
    <property type="entry name" value="UDP-Glycosyltransferase/glycogen phosphorylase"/>
    <property type="match status" value="1"/>
</dbReference>
<dbReference type="Proteomes" id="UP000038622">
    <property type="component" value="Unassembled WGS sequence"/>
</dbReference>
<organism evidence="3 5">
    <name type="scientific">Helicobacter ailurogastricus</name>
    <dbReference type="NCBI Taxonomy" id="1578720"/>
    <lineage>
        <taxon>Bacteria</taxon>
        <taxon>Pseudomonadati</taxon>
        <taxon>Campylobacterota</taxon>
        <taxon>Epsilonproteobacteria</taxon>
        <taxon>Campylobacterales</taxon>
        <taxon>Helicobacteraceae</taxon>
        <taxon>Helicobacter</taxon>
    </lineage>
</organism>
<reference evidence="5" key="3">
    <citation type="submission" date="2014-12" db="EMBL/GenBank/DDBJ databases">
        <authorList>
            <person name="Jaenicke S."/>
        </authorList>
    </citation>
    <scope>NUCLEOTIDE SEQUENCE [LARGE SCALE GENOMIC DNA]</scope>
</reference>
<dbReference type="PANTHER" id="PTHR45947:SF3">
    <property type="entry name" value="SULFOQUINOVOSYL TRANSFERASE SQD2"/>
    <property type="match status" value="1"/>
</dbReference>
<gene>
    <name evidence="2" type="ORF">HAL011_14430</name>
    <name evidence="3" type="ORF">HAL013_08220</name>
</gene>
<dbReference type="CDD" id="cd03801">
    <property type="entry name" value="GT4_PimA-like"/>
    <property type="match status" value="1"/>
</dbReference>